<name>A0ABU9D7K0_9PROT</name>
<evidence type="ECO:0000313" key="1">
    <source>
        <dbReference type="EMBL" id="MEK8089507.1"/>
    </source>
</evidence>
<dbReference type="Proteomes" id="UP001446205">
    <property type="component" value="Unassembled WGS sequence"/>
</dbReference>
<dbReference type="EMBL" id="JBBPCO010000005">
    <property type="protein sequence ID" value="MEK8089507.1"/>
    <property type="molecule type" value="Genomic_DNA"/>
</dbReference>
<evidence type="ECO:0000313" key="2">
    <source>
        <dbReference type="Proteomes" id="UP001446205"/>
    </source>
</evidence>
<accession>A0ABU9D7K0</accession>
<organism evidence="1 2">
    <name type="scientific">Thermithiobacillus plumbiphilus</name>
    <dbReference type="NCBI Taxonomy" id="1729899"/>
    <lineage>
        <taxon>Bacteria</taxon>
        <taxon>Pseudomonadati</taxon>
        <taxon>Pseudomonadota</taxon>
        <taxon>Acidithiobacillia</taxon>
        <taxon>Acidithiobacillales</taxon>
        <taxon>Thermithiobacillaceae</taxon>
        <taxon>Thermithiobacillus</taxon>
    </lineage>
</organism>
<proteinExistence type="predicted"/>
<protein>
    <recommendedName>
        <fullName evidence="3">Alginate export domain-containing protein</fullName>
    </recommendedName>
</protein>
<evidence type="ECO:0008006" key="3">
    <source>
        <dbReference type="Google" id="ProtNLM"/>
    </source>
</evidence>
<reference evidence="1 2" key="1">
    <citation type="submission" date="2024-04" db="EMBL/GenBank/DDBJ databases">
        <authorList>
            <person name="Abashina T."/>
            <person name="Shaikin A."/>
        </authorList>
    </citation>
    <scope>NUCLEOTIDE SEQUENCE [LARGE SCALE GENOMIC DNA]</scope>
    <source>
        <strain evidence="1 2">AAFK</strain>
    </source>
</reference>
<sequence length="77" mass="8456">KPLTLTAMYHDYQADSGGQHFGTEINLLASYALQKQWLLGAKFADYSADEGAGAVFPGTTQANVDTQKVWAFMTYAY</sequence>
<feature type="non-terminal residue" evidence="1">
    <location>
        <position position="1"/>
    </location>
</feature>
<comment type="caution">
    <text evidence="1">The sequence shown here is derived from an EMBL/GenBank/DDBJ whole genome shotgun (WGS) entry which is preliminary data.</text>
</comment>
<keyword evidence="2" id="KW-1185">Reference proteome</keyword>
<gene>
    <name evidence="1" type="ORF">WOB96_06965</name>
</gene>